<comment type="caution">
    <text evidence="21">The sequence shown here is derived from an EMBL/GenBank/DDBJ whole genome shotgun (WGS) entry which is preliminary data.</text>
</comment>
<dbReference type="PANTHER" id="PTHR42743">
    <property type="entry name" value="AMINO-ACID AMINOTRANSFERASE"/>
    <property type="match status" value="1"/>
</dbReference>
<dbReference type="EMBL" id="NRRV01000057">
    <property type="protein sequence ID" value="MBK1632765.1"/>
    <property type="molecule type" value="Genomic_DNA"/>
</dbReference>
<sequence length="332" mass="36547">MRSTRGVIWHDGRFQDWHAARTHVMNHTLNYGIGVIEGLRAYPGDRGSAIFRLRDHTRRLFESAQILGIDVPYGFDELMAAQRDALAASGLDAAYVRVTLYCGVDALGLHADDGHPDSDDAQHPAAADDKDDWPQDAAGGLRAHCVIAVWHMGPYFGARALDAGIRVRVSSYSRHHVNSTLCRAKATGNYLNSMLAYREATRDGYDEALMLDHTGFVMEGSGENVFLVRDGVLYTPELTAALDGITRRSIITLAREDGMQVIEKPITRDEVYIADEAFFTGTAAEVTPIREVDGRSIGSGTRGPITERLQAHFFDAAHGRLDAHGDWLSPVR</sequence>
<comment type="pathway">
    <text evidence="4 19">Amino-acid biosynthesis; L-valine biosynthesis; L-valine from pyruvate: step 4/4.</text>
</comment>
<feature type="region of interest" description="Disordered" evidence="20">
    <location>
        <begin position="113"/>
        <end position="133"/>
    </location>
</feature>
<dbReference type="PANTHER" id="PTHR42743:SF11">
    <property type="entry name" value="AMINODEOXYCHORISMATE LYASE"/>
    <property type="match status" value="1"/>
</dbReference>
<evidence type="ECO:0000256" key="9">
    <source>
        <dbReference type="ARBA" id="ARBA00022576"/>
    </source>
</evidence>
<evidence type="ECO:0000256" key="15">
    <source>
        <dbReference type="ARBA" id="ARBA00048798"/>
    </source>
</evidence>
<evidence type="ECO:0000256" key="1">
    <source>
        <dbReference type="ARBA" id="ARBA00001933"/>
    </source>
</evidence>
<evidence type="ECO:0000256" key="13">
    <source>
        <dbReference type="ARBA" id="ARBA00023304"/>
    </source>
</evidence>
<dbReference type="Gene3D" id="3.30.470.10">
    <property type="match status" value="1"/>
</dbReference>
<comment type="pathway">
    <text evidence="3 19">Amino-acid biosynthesis; L-isoleucine biosynthesis; L-isoleucine from 2-oxobutanoate: step 4/4.</text>
</comment>
<evidence type="ECO:0000256" key="16">
    <source>
        <dbReference type="ARBA" id="ARBA00049229"/>
    </source>
</evidence>
<dbReference type="EC" id="2.6.1.42" evidence="7 19"/>
<gene>
    <name evidence="19 21" type="primary">ilvE</name>
    <name evidence="21" type="ORF">CKO31_18840</name>
</gene>
<dbReference type="InterPro" id="IPR043131">
    <property type="entry name" value="BCAT-like_N"/>
</dbReference>
<dbReference type="SUPFAM" id="SSF56752">
    <property type="entry name" value="D-aminoacid aminotransferase-like PLP-dependent enzymes"/>
    <property type="match status" value="1"/>
</dbReference>
<evidence type="ECO:0000256" key="19">
    <source>
        <dbReference type="RuleBase" id="RU364094"/>
    </source>
</evidence>
<evidence type="ECO:0000313" key="22">
    <source>
        <dbReference type="Proteomes" id="UP000748752"/>
    </source>
</evidence>
<keyword evidence="22" id="KW-1185">Reference proteome</keyword>
<evidence type="ECO:0000256" key="4">
    <source>
        <dbReference type="ARBA" id="ARBA00004931"/>
    </source>
</evidence>
<dbReference type="InterPro" id="IPR050571">
    <property type="entry name" value="Class-IV_PLP-Dep_Aminotrnsfr"/>
</dbReference>
<evidence type="ECO:0000256" key="20">
    <source>
        <dbReference type="SAM" id="MobiDB-lite"/>
    </source>
</evidence>
<keyword evidence="9 19" id="KW-0032">Aminotransferase</keyword>
<evidence type="ECO:0000256" key="17">
    <source>
        <dbReference type="RuleBase" id="RU004106"/>
    </source>
</evidence>
<dbReference type="InterPro" id="IPR043132">
    <property type="entry name" value="BCAT-like_C"/>
</dbReference>
<reference evidence="21 22" key="1">
    <citation type="journal article" date="2020" name="Microorganisms">
        <title>Osmotic Adaptation and Compatible Solute Biosynthesis of Phototrophic Bacteria as Revealed from Genome Analyses.</title>
        <authorList>
            <person name="Imhoff J.F."/>
            <person name="Rahn T."/>
            <person name="Kunzel S."/>
            <person name="Keller A."/>
            <person name="Neulinger S.C."/>
        </authorList>
    </citation>
    <scope>NUCLEOTIDE SEQUENCE [LARGE SCALE GENOMIC DNA]</scope>
    <source>
        <strain evidence="21 22">DSM 6210</strain>
    </source>
</reference>
<keyword evidence="10 19" id="KW-0028">Amino-acid biosynthesis</keyword>
<evidence type="ECO:0000256" key="11">
    <source>
        <dbReference type="ARBA" id="ARBA00022679"/>
    </source>
</evidence>
<evidence type="ECO:0000256" key="18">
    <source>
        <dbReference type="RuleBase" id="RU004516"/>
    </source>
</evidence>
<comment type="function">
    <text evidence="2 19">Acts on leucine, isoleucine and valine.</text>
</comment>
<evidence type="ECO:0000256" key="12">
    <source>
        <dbReference type="ARBA" id="ARBA00022898"/>
    </source>
</evidence>
<comment type="similarity">
    <text evidence="6 17">Belongs to the class-IV pyridoxal-phosphate-dependent aminotransferase family.</text>
</comment>
<evidence type="ECO:0000256" key="10">
    <source>
        <dbReference type="ARBA" id="ARBA00022605"/>
    </source>
</evidence>
<evidence type="ECO:0000256" key="7">
    <source>
        <dbReference type="ARBA" id="ARBA00013053"/>
    </source>
</evidence>
<accession>A0ABS1CLF9</accession>
<keyword evidence="13 19" id="KW-0100">Branched-chain amino acid biosynthesis</keyword>
<evidence type="ECO:0000256" key="3">
    <source>
        <dbReference type="ARBA" id="ARBA00004824"/>
    </source>
</evidence>
<evidence type="ECO:0000256" key="6">
    <source>
        <dbReference type="ARBA" id="ARBA00009320"/>
    </source>
</evidence>
<dbReference type="NCBIfam" id="TIGR01122">
    <property type="entry name" value="ilvE_I"/>
    <property type="match status" value="1"/>
</dbReference>
<name>A0ABS1CLF9_9GAMM</name>
<dbReference type="CDD" id="cd01557">
    <property type="entry name" value="BCAT_beta_family"/>
    <property type="match status" value="1"/>
</dbReference>
<comment type="catalytic activity">
    <reaction evidence="16 19">
        <text>L-leucine + 2-oxoglutarate = 4-methyl-2-oxopentanoate + L-glutamate</text>
        <dbReference type="Rhea" id="RHEA:18321"/>
        <dbReference type="ChEBI" id="CHEBI:16810"/>
        <dbReference type="ChEBI" id="CHEBI:17865"/>
        <dbReference type="ChEBI" id="CHEBI:29985"/>
        <dbReference type="ChEBI" id="CHEBI:57427"/>
        <dbReference type="EC" id="2.6.1.42"/>
    </reaction>
</comment>
<keyword evidence="11 19" id="KW-0808">Transferase</keyword>
<evidence type="ECO:0000256" key="5">
    <source>
        <dbReference type="ARBA" id="ARBA00005072"/>
    </source>
</evidence>
<evidence type="ECO:0000256" key="8">
    <source>
        <dbReference type="ARBA" id="ARBA00018179"/>
    </source>
</evidence>
<dbReference type="InterPro" id="IPR036038">
    <property type="entry name" value="Aminotransferase-like"/>
</dbReference>
<dbReference type="RefSeq" id="WP_200240561.1">
    <property type="nucleotide sequence ID" value="NZ_NRRV01000057.1"/>
</dbReference>
<keyword evidence="12 18" id="KW-0663">Pyridoxal phosphate</keyword>
<evidence type="ECO:0000256" key="14">
    <source>
        <dbReference type="ARBA" id="ARBA00048212"/>
    </source>
</evidence>
<comment type="cofactor">
    <cofactor evidence="1 18">
        <name>pyridoxal 5'-phosphate</name>
        <dbReference type="ChEBI" id="CHEBI:597326"/>
    </cofactor>
</comment>
<comment type="pathway">
    <text evidence="5 19">Amino-acid biosynthesis; L-leucine biosynthesis; L-leucine from 3-methyl-2-oxobutanoate: step 4/4.</text>
</comment>
<evidence type="ECO:0000313" key="21">
    <source>
        <dbReference type="EMBL" id="MBK1632765.1"/>
    </source>
</evidence>
<dbReference type="PROSITE" id="PS00770">
    <property type="entry name" value="AA_TRANSFER_CLASS_4"/>
    <property type="match status" value="1"/>
</dbReference>
<protein>
    <recommendedName>
        <fullName evidence="8 19">Branched-chain-amino-acid aminotransferase</fullName>
        <shortName evidence="19">BCAT</shortName>
        <ecNumber evidence="7 19">2.6.1.42</ecNumber>
    </recommendedName>
</protein>
<evidence type="ECO:0000256" key="2">
    <source>
        <dbReference type="ARBA" id="ARBA00003109"/>
    </source>
</evidence>
<dbReference type="InterPro" id="IPR005785">
    <property type="entry name" value="B_amino_transI"/>
</dbReference>
<dbReference type="InterPro" id="IPR033939">
    <property type="entry name" value="BCAT_family"/>
</dbReference>
<dbReference type="Proteomes" id="UP000748752">
    <property type="component" value="Unassembled WGS sequence"/>
</dbReference>
<proteinExistence type="inferred from homology"/>
<dbReference type="InterPro" id="IPR001544">
    <property type="entry name" value="Aminotrans_IV"/>
</dbReference>
<feature type="compositionally biased region" description="Basic and acidic residues" evidence="20">
    <location>
        <begin position="113"/>
        <end position="128"/>
    </location>
</feature>
<organism evidence="21 22">
    <name type="scientific">Thiohalocapsa halophila</name>
    <dbReference type="NCBI Taxonomy" id="69359"/>
    <lineage>
        <taxon>Bacteria</taxon>
        <taxon>Pseudomonadati</taxon>
        <taxon>Pseudomonadota</taxon>
        <taxon>Gammaproteobacteria</taxon>
        <taxon>Chromatiales</taxon>
        <taxon>Chromatiaceae</taxon>
        <taxon>Thiohalocapsa</taxon>
    </lineage>
</organism>
<dbReference type="Pfam" id="PF01063">
    <property type="entry name" value="Aminotran_4"/>
    <property type="match status" value="1"/>
</dbReference>
<comment type="catalytic activity">
    <reaction evidence="15 19">
        <text>L-isoleucine + 2-oxoglutarate = (S)-3-methyl-2-oxopentanoate + L-glutamate</text>
        <dbReference type="Rhea" id="RHEA:24801"/>
        <dbReference type="ChEBI" id="CHEBI:16810"/>
        <dbReference type="ChEBI" id="CHEBI:29985"/>
        <dbReference type="ChEBI" id="CHEBI:35146"/>
        <dbReference type="ChEBI" id="CHEBI:58045"/>
        <dbReference type="EC" id="2.6.1.42"/>
    </reaction>
</comment>
<comment type="catalytic activity">
    <reaction evidence="14 19">
        <text>L-valine + 2-oxoglutarate = 3-methyl-2-oxobutanoate + L-glutamate</text>
        <dbReference type="Rhea" id="RHEA:24813"/>
        <dbReference type="ChEBI" id="CHEBI:11851"/>
        <dbReference type="ChEBI" id="CHEBI:16810"/>
        <dbReference type="ChEBI" id="CHEBI:29985"/>
        <dbReference type="ChEBI" id="CHEBI:57762"/>
        <dbReference type="EC" id="2.6.1.42"/>
    </reaction>
</comment>
<dbReference type="Gene3D" id="3.20.10.10">
    <property type="entry name" value="D-amino Acid Aminotransferase, subunit A, domain 2"/>
    <property type="match status" value="1"/>
</dbReference>
<dbReference type="InterPro" id="IPR018300">
    <property type="entry name" value="Aminotrans_IV_CS"/>
</dbReference>